<dbReference type="Gene3D" id="2.180.10.10">
    <property type="entry name" value="RHS repeat-associated core"/>
    <property type="match status" value="1"/>
</dbReference>
<sequence length="324" mass="36485">MEEARPYPFKAGNTHKITLTDDADGIVVADVVKLVRDHSGETDTEQKDFTYDYDPNGNLTTMTDNSSGAKVDTYAITYNGLNQVAKVEEKKDGVVQNTTSYTYDPNGNPLKRTHDDQIAEYAYDVRDLVEQVTNKKSASDPEPKVTTFTYTPRGQKLKETKANGNTVDRTRQIPGIQRHRLHRKAKAFLLPFQASQIRLRVMNISRCHIHIRDQVVFAVHRPVIQVEKSPGFPLPYHVSALGIRGAHFHFLCFRSRFFRFLSARSFLSPAMYSAGDWVTTAGTTSSMYLWGLALALRNVESVNNSSPSMRPCSIPCWTISSKMS</sequence>
<dbReference type="InterPro" id="IPR006530">
    <property type="entry name" value="YD"/>
</dbReference>
<accession>A0A2T6AVZ8</accession>
<evidence type="ECO:0000313" key="2">
    <source>
        <dbReference type="Proteomes" id="UP000244240"/>
    </source>
</evidence>
<reference evidence="1 2" key="1">
    <citation type="submission" date="2018-04" db="EMBL/GenBank/DDBJ databases">
        <title>Genomic Encyclopedia of Archaeal and Bacterial Type Strains, Phase II (KMG-II): from individual species to whole genera.</title>
        <authorList>
            <person name="Goeker M."/>
        </authorList>
    </citation>
    <scope>NUCLEOTIDE SEQUENCE [LARGE SCALE GENOMIC DNA]</scope>
    <source>
        <strain evidence="1 2">DSM 45787</strain>
    </source>
</reference>
<dbReference type="EMBL" id="QBKR01000048">
    <property type="protein sequence ID" value="PTX47998.1"/>
    <property type="molecule type" value="Genomic_DNA"/>
</dbReference>
<name>A0A2T6AVZ8_9BACL</name>
<dbReference type="CDD" id="cd12871">
    <property type="entry name" value="Bacuni_01323_like"/>
    <property type="match status" value="1"/>
</dbReference>
<comment type="caution">
    <text evidence="1">The sequence shown here is derived from an EMBL/GenBank/DDBJ whole genome shotgun (WGS) entry which is preliminary data.</text>
</comment>
<evidence type="ECO:0000313" key="1">
    <source>
        <dbReference type="EMBL" id="PTX47998.1"/>
    </source>
</evidence>
<proteinExistence type="predicted"/>
<keyword evidence="2" id="KW-1185">Reference proteome</keyword>
<gene>
    <name evidence="1" type="ORF">C8P63_1483</name>
</gene>
<protein>
    <submittedName>
        <fullName evidence="1">YD repeat-containing protein</fullName>
    </submittedName>
</protein>
<dbReference type="AlphaFoldDB" id="A0A2T6AVZ8"/>
<dbReference type="Proteomes" id="UP000244240">
    <property type="component" value="Unassembled WGS sequence"/>
</dbReference>
<organism evidence="1 2">
    <name type="scientific">Melghirimyces profundicolus</name>
    <dbReference type="NCBI Taxonomy" id="1242148"/>
    <lineage>
        <taxon>Bacteria</taxon>
        <taxon>Bacillati</taxon>
        <taxon>Bacillota</taxon>
        <taxon>Bacilli</taxon>
        <taxon>Bacillales</taxon>
        <taxon>Thermoactinomycetaceae</taxon>
        <taxon>Melghirimyces</taxon>
    </lineage>
</organism>
<dbReference type="OrthoDB" id="41445at2"/>
<dbReference type="NCBIfam" id="TIGR01643">
    <property type="entry name" value="YD_repeat_2x"/>
    <property type="match status" value="1"/>
</dbReference>